<dbReference type="Gene3D" id="1.20.5.4130">
    <property type="match status" value="1"/>
</dbReference>
<protein>
    <recommendedName>
        <fullName evidence="4">Disease resistance N-terminal domain-containing protein</fullName>
    </recommendedName>
</protein>
<evidence type="ECO:0000256" key="2">
    <source>
        <dbReference type="ARBA" id="ARBA00022741"/>
    </source>
</evidence>
<dbReference type="Proteomes" id="UP000224567">
    <property type="component" value="Unassembled WGS sequence"/>
</dbReference>
<evidence type="ECO:0000313" key="5">
    <source>
        <dbReference type="EMBL" id="PHT40690.1"/>
    </source>
</evidence>
<evidence type="ECO:0000256" key="1">
    <source>
        <dbReference type="ARBA" id="ARBA00022737"/>
    </source>
</evidence>
<proteinExistence type="predicted"/>
<dbReference type="GO" id="GO:0006952">
    <property type="term" value="P:defense response"/>
    <property type="evidence" value="ECO:0007669"/>
    <property type="project" value="UniProtKB-KW"/>
</dbReference>
<gene>
    <name evidence="5" type="ORF">CQW23_19544</name>
</gene>
<keyword evidence="3" id="KW-0611">Plant defense</keyword>
<name>A0A2G2W639_CAPBA</name>
<dbReference type="Pfam" id="PF18052">
    <property type="entry name" value="Rx_N"/>
    <property type="match status" value="1"/>
</dbReference>
<feature type="domain" description="Disease resistance N-terminal" evidence="4">
    <location>
        <begin position="124"/>
        <end position="218"/>
    </location>
</feature>
<evidence type="ECO:0000256" key="3">
    <source>
        <dbReference type="ARBA" id="ARBA00022821"/>
    </source>
</evidence>
<dbReference type="GO" id="GO:0000166">
    <property type="term" value="F:nucleotide binding"/>
    <property type="evidence" value="ECO:0007669"/>
    <property type="project" value="UniProtKB-KW"/>
</dbReference>
<dbReference type="AlphaFoldDB" id="A0A2G2W639"/>
<evidence type="ECO:0000313" key="6">
    <source>
        <dbReference type="Proteomes" id="UP000224567"/>
    </source>
</evidence>
<dbReference type="EMBL" id="MLFT02000008">
    <property type="protein sequence ID" value="PHT40690.1"/>
    <property type="molecule type" value="Genomic_DNA"/>
</dbReference>
<keyword evidence="1" id="KW-0677">Repeat</keyword>
<evidence type="ECO:0000259" key="4">
    <source>
        <dbReference type="Pfam" id="PF18052"/>
    </source>
</evidence>
<dbReference type="STRING" id="33114.A0A2G2W639"/>
<dbReference type="InterPro" id="IPR041118">
    <property type="entry name" value="Rx_N"/>
</dbReference>
<comment type="caution">
    <text evidence="5">The sequence shown here is derived from an EMBL/GenBank/DDBJ whole genome shotgun (WGS) entry which is preliminary data.</text>
</comment>
<accession>A0A2G2W639</accession>
<organism evidence="5 6">
    <name type="scientific">Capsicum baccatum</name>
    <name type="common">Peruvian pepper</name>
    <dbReference type="NCBI Taxonomy" id="33114"/>
    <lineage>
        <taxon>Eukaryota</taxon>
        <taxon>Viridiplantae</taxon>
        <taxon>Streptophyta</taxon>
        <taxon>Embryophyta</taxon>
        <taxon>Tracheophyta</taxon>
        <taxon>Spermatophyta</taxon>
        <taxon>Magnoliopsida</taxon>
        <taxon>eudicotyledons</taxon>
        <taxon>Gunneridae</taxon>
        <taxon>Pentapetalae</taxon>
        <taxon>asterids</taxon>
        <taxon>lamiids</taxon>
        <taxon>Solanales</taxon>
        <taxon>Solanaceae</taxon>
        <taxon>Solanoideae</taxon>
        <taxon>Capsiceae</taxon>
        <taxon>Capsicum</taxon>
    </lineage>
</organism>
<reference evidence="6" key="2">
    <citation type="journal article" date="2017" name="J. Anim. Genet.">
        <title>Multiple reference genome sequences of hot pepper reveal the massive evolution of plant disease resistance genes by retroduplication.</title>
        <authorList>
            <person name="Kim S."/>
            <person name="Park J."/>
            <person name="Yeom S.-I."/>
            <person name="Kim Y.-M."/>
            <person name="Seo E."/>
            <person name="Kim K.-T."/>
            <person name="Kim M.-S."/>
            <person name="Lee J.M."/>
            <person name="Cheong K."/>
            <person name="Shin H.-S."/>
            <person name="Kim S.-B."/>
            <person name="Han K."/>
            <person name="Lee J."/>
            <person name="Park M."/>
            <person name="Lee H.-A."/>
            <person name="Lee H.-Y."/>
            <person name="Lee Y."/>
            <person name="Oh S."/>
            <person name="Lee J.H."/>
            <person name="Choi E."/>
            <person name="Choi E."/>
            <person name="Lee S.E."/>
            <person name="Jeon J."/>
            <person name="Kim H."/>
            <person name="Choi G."/>
            <person name="Song H."/>
            <person name="Lee J."/>
            <person name="Lee S.-C."/>
            <person name="Kwon J.-K."/>
            <person name="Lee H.-Y."/>
            <person name="Koo N."/>
            <person name="Hong Y."/>
            <person name="Kim R.W."/>
            <person name="Kang W.-H."/>
            <person name="Huh J.H."/>
            <person name="Kang B.-C."/>
            <person name="Yang T.-J."/>
            <person name="Lee Y.-H."/>
            <person name="Bennetzen J.L."/>
            <person name="Choi D."/>
        </authorList>
    </citation>
    <scope>NUCLEOTIDE SEQUENCE [LARGE SCALE GENOMIC DNA]</scope>
    <source>
        <strain evidence="6">cv. PBC81</strain>
    </source>
</reference>
<keyword evidence="2" id="KW-0547">Nucleotide-binding</keyword>
<dbReference type="OrthoDB" id="1700985at2759"/>
<sequence length="322" mass="37028">MQRFIIQRKELLRQIDKVMLGRPRYLRQKHGVDCWLPFPVGYLPLQRNPVRWVTLTSGLSYPTAAEVPEVAASLTAAAVVVLLHIASLEDEISNYIDQILGKCKNPSYIKQIYLQREMVWWEAVLSPALQVLFGKLASGDVLNIVKVWNVNELLLDKLKISYFINTAVLDDAEEKQYLNPAVETWIDMLRDAVFEAEDTLDELATEALRCKLEPDSQKYSQQVRSSWNFIAMKSRIEELITRLEYIAKLKNILGLESNKKSCYGKMCRGPSTPLILVSYVYGRYTEKEELIKLLVSDCDDTNRHRVAPFFVIPVIPVMIHIH</sequence>
<keyword evidence="6" id="KW-1185">Reference proteome</keyword>
<reference evidence="5 6" key="1">
    <citation type="journal article" date="2017" name="Genome Biol.">
        <title>New reference genome sequences of hot pepper reveal the massive evolution of plant disease-resistance genes by retroduplication.</title>
        <authorList>
            <person name="Kim S."/>
            <person name="Park J."/>
            <person name="Yeom S.I."/>
            <person name="Kim Y.M."/>
            <person name="Seo E."/>
            <person name="Kim K.T."/>
            <person name="Kim M.S."/>
            <person name="Lee J.M."/>
            <person name="Cheong K."/>
            <person name="Shin H.S."/>
            <person name="Kim S.B."/>
            <person name="Han K."/>
            <person name="Lee J."/>
            <person name="Park M."/>
            <person name="Lee H.A."/>
            <person name="Lee H.Y."/>
            <person name="Lee Y."/>
            <person name="Oh S."/>
            <person name="Lee J.H."/>
            <person name="Choi E."/>
            <person name="Choi E."/>
            <person name="Lee S.E."/>
            <person name="Jeon J."/>
            <person name="Kim H."/>
            <person name="Choi G."/>
            <person name="Song H."/>
            <person name="Lee J."/>
            <person name="Lee S.C."/>
            <person name="Kwon J.K."/>
            <person name="Lee H.Y."/>
            <person name="Koo N."/>
            <person name="Hong Y."/>
            <person name="Kim R.W."/>
            <person name="Kang W.H."/>
            <person name="Huh J.H."/>
            <person name="Kang B.C."/>
            <person name="Yang T.J."/>
            <person name="Lee Y.H."/>
            <person name="Bennetzen J.L."/>
            <person name="Choi D."/>
        </authorList>
    </citation>
    <scope>NUCLEOTIDE SEQUENCE [LARGE SCALE GENOMIC DNA]</scope>
    <source>
        <strain evidence="6">cv. PBC81</strain>
    </source>
</reference>